<sequence length="307" mass="33423">MSKLLLVLTAIFCLLQAGQAHAGWGSGLGDLLTNLPVVDVVGEKILENRVVFVDLNGKASDSNQLQVRRDQKSAPSVRRSPETGLHNKVVAQTESGNQSSAAKLNHKNAGDNGFVVRPDLNSVANVRRSPGTHQGNKVIAQLRPGETVSVISKLENKAWLYITLQSGRNGYIHESLVLPTDVSSQSQDAISYLTTKKSPEPVEELDADVTGESVAGAENSGKGQRNTDNFDGIAAQDCKNQLLRKGTKYYLDLAAKINLNQTEINNIEEIVASEVKISLLSGGREVHKDPDLFISEKIYEMCWKYKS</sequence>
<dbReference type="Gene3D" id="2.30.30.40">
    <property type="entry name" value="SH3 Domains"/>
    <property type="match status" value="1"/>
</dbReference>
<reference evidence="4 5" key="2">
    <citation type="submission" date="2018-06" db="EMBL/GenBank/DDBJ databases">
        <title>Marinobactersediminissp. nov, a moderately halophilic bacterium isolated from marine solar saltern.</title>
        <authorList>
            <person name="Zhang Y."/>
        </authorList>
    </citation>
    <scope>NUCLEOTIDE SEQUENCE [LARGE SCALE GENOMIC DNA]</scope>
    <source>
        <strain evidence="4 5">F01</strain>
    </source>
</reference>
<keyword evidence="5" id="KW-1185">Reference proteome</keyword>
<dbReference type="InterPro" id="IPR003646">
    <property type="entry name" value="SH3-like_bac-type"/>
</dbReference>
<comment type="caution">
    <text evidence="4">The sequence shown here is derived from an EMBL/GenBank/DDBJ whole genome shotgun (WGS) entry which is preliminary data.</text>
</comment>
<feature type="region of interest" description="Disordered" evidence="1">
    <location>
        <begin position="93"/>
        <end position="112"/>
    </location>
</feature>
<dbReference type="AlphaFoldDB" id="A0A2V3ZG30"/>
<name>A0A2V3ZG30_9GAMM</name>
<dbReference type="SMART" id="SM00287">
    <property type="entry name" value="SH3b"/>
    <property type="match status" value="1"/>
</dbReference>
<evidence type="ECO:0000313" key="4">
    <source>
        <dbReference type="EMBL" id="PXX88381.1"/>
    </source>
</evidence>
<dbReference type="Proteomes" id="UP000253987">
    <property type="component" value="Unassembled WGS sequence"/>
</dbReference>
<evidence type="ECO:0000259" key="3">
    <source>
        <dbReference type="PROSITE" id="PS51781"/>
    </source>
</evidence>
<evidence type="ECO:0000313" key="5">
    <source>
        <dbReference type="Proteomes" id="UP000253987"/>
    </source>
</evidence>
<dbReference type="PROSITE" id="PS51781">
    <property type="entry name" value="SH3B"/>
    <property type="match status" value="1"/>
</dbReference>
<dbReference type="RefSeq" id="WP_114614501.1">
    <property type="nucleotide sequence ID" value="NZ_QFWX01000013.1"/>
</dbReference>
<accession>A0A2V3ZG30</accession>
<reference evidence="5" key="1">
    <citation type="submission" date="2018-05" db="EMBL/GenBank/DDBJ databases">
        <authorList>
            <person name="Lu D."/>
        </authorList>
    </citation>
    <scope>NUCLEOTIDE SEQUENCE [LARGE SCALE GENOMIC DNA]</scope>
    <source>
        <strain evidence="5">F01</strain>
    </source>
</reference>
<dbReference type="Pfam" id="PF08239">
    <property type="entry name" value="SH3_3"/>
    <property type="match status" value="1"/>
</dbReference>
<organism evidence="4 5">
    <name type="scientific">Marinobacter vulgaris</name>
    <dbReference type="NCBI Taxonomy" id="1928331"/>
    <lineage>
        <taxon>Bacteria</taxon>
        <taxon>Pseudomonadati</taxon>
        <taxon>Pseudomonadota</taxon>
        <taxon>Gammaproteobacteria</taxon>
        <taxon>Pseudomonadales</taxon>
        <taxon>Marinobacteraceae</taxon>
        <taxon>Marinobacter</taxon>
    </lineage>
</organism>
<evidence type="ECO:0000256" key="2">
    <source>
        <dbReference type="SAM" id="SignalP"/>
    </source>
</evidence>
<feature type="chain" id="PRO_5016079838" description="SH3b domain-containing protein" evidence="2">
    <location>
        <begin position="23"/>
        <end position="307"/>
    </location>
</feature>
<protein>
    <recommendedName>
        <fullName evidence="3">SH3b domain-containing protein</fullName>
    </recommendedName>
</protein>
<dbReference type="EMBL" id="QFWX01000013">
    <property type="protein sequence ID" value="PXX88381.1"/>
    <property type="molecule type" value="Genomic_DNA"/>
</dbReference>
<evidence type="ECO:0000256" key="1">
    <source>
        <dbReference type="SAM" id="MobiDB-lite"/>
    </source>
</evidence>
<gene>
    <name evidence="4" type="ORF">DIT71_17385</name>
</gene>
<feature type="signal peptide" evidence="2">
    <location>
        <begin position="1"/>
        <end position="22"/>
    </location>
</feature>
<feature type="domain" description="SH3b" evidence="3">
    <location>
        <begin position="110"/>
        <end position="181"/>
    </location>
</feature>
<feature type="compositionally biased region" description="Polar residues" evidence="1">
    <location>
        <begin position="93"/>
        <end position="102"/>
    </location>
</feature>
<proteinExistence type="predicted"/>
<feature type="region of interest" description="Disordered" evidence="1">
    <location>
        <begin position="64"/>
        <end position="85"/>
    </location>
</feature>
<keyword evidence="2" id="KW-0732">Signal</keyword>